<dbReference type="STRING" id="1194526.A284_04795"/>
<comment type="caution">
    <text evidence="2">The sequence shown here is derived from an EMBL/GenBank/DDBJ whole genome shotgun (WGS) entry which is preliminary data.</text>
</comment>
<gene>
    <name evidence="2" type="ORF">BU085_09220</name>
</gene>
<proteinExistence type="predicted"/>
<organism evidence="2 3">
    <name type="scientific">Staphylococcus warneri</name>
    <dbReference type="NCBI Taxonomy" id="1292"/>
    <lineage>
        <taxon>Bacteria</taxon>
        <taxon>Bacillati</taxon>
        <taxon>Bacillota</taxon>
        <taxon>Bacilli</taxon>
        <taxon>Bacillales</taxon>
        <taxon>Staphylococcaceae</taxon>
        <taxon>Staphylococcus</taxon>
    </lineage>
</organism>
<dbReference type="Proteomes" id="UP000240717">
    <property type="component" value="Unassembled WGS sequence"/>
</dbReference>
<evidence type="ECO:0000256" key="1">
    <source>
        <dbReference type="SAM" id="Phobius"/>
    </source>
</evidence>
<feature type="transmembrane region" description="Helical" evidence="1">
    <location>
        <begin position="20"/>
        <end position="41"/>
    </location>
</feature>
<reference evidence="2 3" key="1">
    <citation type="journal article" date="2016" name="Front. Microbiol.">
        <title>Comprehensive Phylogenetic Analysis of Bovine Non-aureus Staphylococci Species Based on Whole-Genome Sequencing.</title>
        <authorList>
            <person name="Naushad S."/>
            <person name="Barkema H.W."/>
            <person name="Luby C."/>
            <person name="Condas L.A."/>
            <person name="Nobrega D.B."/>
            <person name="Carson D.A."/>
            <person name="De Buck J."/>
        </authorList>
    </citation>
    <scope>NUCLEOTIDE SEQUENCE [LARGE SCALE GENOMIC DNA]</scope>
    <source>
        <strain evidence="2 3">SNUC 2993</strain>
    </source>
</reference>
<sequence length="185" mass="22243">MFLCTRQIDIHERFGIPRIAFMSIVGTIIMFLFSYEVMYFFSNTPLSDKHFLIVLVLIFFMYPLHKGVHLLFFLPFYKSFRIHKLTRKKWIPYFNTYVNTPIHKVYFCINLILPFILISSLFIFLCMYFPQYGHYCMFLLALNFGFSVLDLLYLKILVFSNYGNYIEEHQSGVHILRKEKFVSTL</sequence>
<keyword evidence="1" id="KW-0812">Transmembrane</keyword>
<keyword evidence="1" id="KW-1133">Transmembrane helix</keyword>
<feature type="transmembrane region" description="Helical" evidence="1">
    <location>
        <begin position="53"/>
        <end position="77"/>
    </location>
</feature>
<dbReference type="RefSeq" id="WP_107532513.1">
    <property type="nucleotide sequence ID" value="NZ_PZEV01000032.1"/>
</dbReference>
<feature type="transmembrane region" description="Helical" evidence="1">
    <location>
        <begin position="132"/>
        <end position="154"/>
    </location>
</feature>
<dbReference type="InterPro" id="IPR021683">
    <property type="entry name" value="DUF3267"/>
</dbReference>
<name>A0A2T4PYY5_STAWA</name>
<evidence type="ECO:0000313" key="2">
    <source>
        <dbReference type="EMBL" id="PTI50315.1"/>
    </source>
</evidence>
<dbReference type="EMBL" id="PZEV01000032">
    <property type="protein sequence ID" value="PTI50315.1"/>
    <property type="molecule type" value="Genomic_DNA"/>
</dbReference>
<evidence type="ECO:0000313" key="3">
    <source>
        <dbReference type="Proteomes" id="UP000240717"/>
    </source>
</evidence>
<dbReference type="AlphaFoldDB" id="A0A2T4PYY5"/>
<dbReference type="Pfam" id="PF11667">
    <property type="entry name" value="DUF3267"/>
    <property type="match status" value="1"/>
</dbReference>
<feature type="transmembrane region" description="Helical" evidence="1">
    <location>
        <begin position="105"/>
        <end position="126"/>
    </location>
</feature>
<keyword evidence="1" id="KW-0472">Membrane</keyword>
<protein>
    <submittedName>
        <fullName evidence="2">DUF3267 domain-containing protein</fullName>
    </submittedName>
</protein>
<accession>A0A2T4PYY5</accession>